<dbReference type="GeneID" id="16993774"/>
<evidence type="ECO:0000256" key="1">
    <source>
        <dbReference type="SAM" id="Phobius"/>
    </source>
</evidence>
<reference evidence="2 3" key="2">
    <citation type="journal article" date="2007" name="BMC Biol.">
        <title>A 100%-complete sequence reveals unusually simple genomic features in the hot-spring red alga Cyanidioschyzon merolae.</title>
        <authorList>
            <person name="Nozaki H."/>
            <person name="Takano H."/>
            <person name="Misumi O."/>
            <person name="Terasawa K."/>
            <person name="Matsuzaki M."/>
            <person name="Maruyama S."/>
            <person name="Nishida K."/>
            <person name="Yagisawa F."/>
            <person name="Yoshida Y."/>
            <person name="Fujiwara T."/>
            <person name="Takio S."/>
            <person name="Tamura K."/>
            <person name="Chung S.J."/>
            <person name="Nakamura S."/>
            <person name="Kuroiwa H."/>
            <person name="Tanaka K."/>
            <person name="Sato N."/>
            <person name="Kuroiwa T."/>
        </authorList>
    </citation>
    <scope>NUCLEOTIDE SEQUENCE [LARGE SCALE GENOMIC DNA]</scope>
    <source>
        <strain evidence="2 3">10D</strain>
    </source>
</reference>
<dbReference type="HOGENOM" id="CLU_864242_0_0_1"/>
<keyword evidence="3" id="KW-1185">Reference proteome</keyword>
<feature type="transmembrane region" description="Helical" evidence="1">
    <location>
        <begin position="161"/>
        <end position="178"/>
    </location>
</feature>
<dbReference type="AlphaFoldDB" id="M1VC51"/>
<keyword evidence="1" id="KW-0812">Transmembrane</keyword>
<feature type="transmembrane region" description="Helical" evidence="1">
    <location>
        <begin position="199"/>
        <end position="218"/>
    </location>
</feature>
<evidence type="ECO:0000313" key="3">
    <source>
        <dbReference type="Proteomes" id="UP000007014"/>
    </source>
</evidence>
<dbReference type="OrthoDB" id="4565at2759"/>
<dbReference type="eggNOG" id="ENOG502SS9H">
    <property type="taxonomic scope" value="Eukaryota"/>
</dbReference>
<keyword evidence="1" id="KW-1133">Transmembrane helix</keyword>
<dbReference type="Gramene" id="CMI172CT">
    <property type="protein sequence ID" value="CMI172CT"/>
    <property type="gene ID" value="CMI172C"/>
</dbReference>
<feature type="transmembrane region" description="Helical" evidence="1">
    <location>
        <begin position="73"/>
        <end position="92"/>
    </location>
</feature>
<evidence type="ECO:0000313" key="2">
    <source>
        <dbReference type="EMBL" id="BAM80052.1"/>
    </source>
</evidence>
<dbReference type="KEGG" id="cme:CYME_CMI172C"/>
<dbReference type="STRING" id="280699.M1VC51"/>
<keyword evidence="1" id="KW-0472">Membrane</keyword>
<dbReference type="EMBL" id="AP006491">
    <property type="protein sequence ID" value="BAM80052.1"/>
    <property type="molecule type" value="Genomic_DNA"/>
</dbReference>
<feature type="transmembrane region" description="Helical" evidence="1">
    <location>
        <begin position="135"/>
        <end position="155"/>
    </location>
</feature>
<reference evidence="2 3" key="1">
    <citation type="journal article" date="2004" name="Nature">
        <title>Genome sequence of the ultrasmall unicellular red alga Cyanidioschyzon merolae 10D.</title>
        <authorList>
            <person name="Matsuzaki M."/>
            <person name="Misumi O."/>
            <person name="Shin-i T."/>
            <person name="Maruyama S."/>
            <person name="Takahara M."/>
            <person name="Miyagishima S."/>
            <person name="Mori T."/>
            <person name="Nishida K."/>
            <person name="Yagisawa F."/>
            <person name="Nishida K."/>
            <person name="Yoshida Y."/>
            <person name="Nishimura Y."/>
            <person name="Nakao S."/>
            <person name="Kobayashi T."/>
            <person name="Momoyama Y."/>
            <person name="Higashiyama T."/>
            <person name="Minoda A."/>
            <person name="Sano M."/>
            <person name="Nomoto H."/>
            <person name="Oishi K."/>
            <person name="Hayashi H."/>
            <person name="Ohta F."/>
            <person name="Nishizaka S."/>
            <person name="Haga S."/>
            <person name="Miura S."/>
            <person name="Morishita T."/>
            <person name="Kabeya Y."/>
            <person name="Terasawa K."/>
            <person name="Suzuki Y."/>
            <person name="Ishii Y."/>
            <person name="Asakawa S."/>
            <person name="Takano H."/>
            <person name="Ohta N."/>
            <person name="Kuroiwa H."/>
            <person name="Tanaka K."/>
            <person name="Shimizu N."/>
            <person name="Sugano S."/>
            <person name="Sato N."/>
            <person name="Nozaki H."/>
            <person name="Ogasawara N."/>
            <person name="Kohara Y."/>
            <person name="Kuroiwa T."/>
        </authorList>
    </citation>
    <scope>NUCLEOTIDE SEQUENCE [LARGE SCALE GENOMIC DNA]</scope>
    <source>
        <strain evidence="2 3">10D</strain>
    </source>
</reference>
<name>M1VC51_CYAM1</name>
<accession>M1VC51</accession>
<sequence>MSNSLIQRVFFVSAATYQKAFEGKELSFADGAHKQQKLCLCNSRTSPVRRSVAWRYTPADSRRKRIGPRNGRALRATLLGAPVIATVLNEATPAALRTLVWLDFELAVPLFVVAPLGIFFGSFTQDDAHEALRRLMVGYWQASSMLMLTVFFNIAQQPIGFLTALVAQVMIPISLFWWRDLEEEIRVSATQGRSLERLFLLWRPLATILALAGAVTQLSTLRCLTIAPNELLSDPQCAAWLEPPFDFYNVHVGMLLQGALTRDSFGAIAYAGLAVYVGYTVYMITRVLPRVGRRGRASRKGLFTSVGLLSSLGWIRDKEELA</sequence>
<dbReference type="Pfam" id="PF11375">
    <property type="entry name" value="DUF3177"/>
    <property type="match status" value="1"/>
</dbReference>
<proteinExistence type="predicted"/>
<gene>
    <name evidence="2" type="ORF">CYME_CMI172C</name>
</gene>
<feature type="transmembrane region" description="Helical" evidence="1">
    <location>
        <begin position="104"/>
        <end position="123"/>
    </location>
</feature>
<dbReference type="RefSeq" id="XP_005536338.1">
    <property type="nucleotide sequence ID" value="XM_005536281.1"/>
</dbReference>
<dbReference type="OMA" id="WLSALEW"/>
<dbReference type="InterPro" id="IPR021515">
    <property type="entry name" value="DUF3177"/>
</dbReference>
<dbReference type="Proteomes" id="UP000007014">
    <property type="component" value="Chromosome 9"/>
</dbReference>
<protein>
    <submittedName>
        <fullName evidence="2">Uncharacterized protein</fullName>
    </submittedName>
</protein>
<organism evidence="2 3">
    <name type="scientific">Cyanidioschyzon merolae (strain NIES-3377 / 10D)</name>
    <name type="common">Unicellular red alga</name>
    <dbReference type="NCBI Taxonomy" id="280699"/>
    <lineage>
        <taxon>Eukaryota</taxon>
        <taxon>Rhodophyta</taxon>
        <taxon>Bangiophyceae</taxon>
        <taxon>Cyanidiales</taxon>
        <taxon>Cyanidiaceae</taxon>
        <taxon>Cyanidioschyzon</taxon>
    </lineage>
</organism>
<feature type="transmembrane region" description="Helical" evidence="1">
    <location>
        <begin position="264"/>
        <end position="285"/>
    </location>
</feature>